<comment type="similarity">
    <text evidence="3">Belongs to the peptidase M13 family.</text>
</comment>
<evidence type="ECO:0000256" key="7">
    <source>
        <dbReference type="ARBA" id="ARBA00022833"/>
    </source>
</evidence>
<feature type="domain" description="Peptidase M13 N-terminal" evidence="11">
    <location>
        <begin position="62"/>
        <end position="465"/>
    </location>
</feature>
<dbReference type="PRINTS" id="PR00786">
    <property type="entry name" value="NEPRILYSIN"/>
</dbReference>
<dbReference type="PANTHER" id="PTHR11733">
    <property type="entry name" value="ZINC METALLOPROTEASE FAMILY M13 NEPRILYSIN-RELATED"/>
    <property type="match status" value="1"/>
</dbReference>
<feature type="signal peptide" evidence="9">
    <location>
        <begin position="1"/>
        <end position="19"/>
    </location>
</feature>
<dbReference type="Pfam" id="PF05649">
    <property type="entry name" value="Peptidase_M13_N"/>
    <property type="match status" value="1"/>
</dbReference>
<feature type="chain" id="PRO_5044578971" evidence="9">
    <location>
        <begin position="20"/>
        <end position="732"/>
    </location>
</feature>
<dbReference type="PANTHER" id="PTHR11733:SF167">
    <property type="entry name" value="FI17812P1-RELATED"/>
    <property type="match status" value="1"/>
</dbReference>
<protein>
    <submittedName>
        <fullName evidence="12">Endothelin-converting enzyme 1</fullName>
    </submittedName>
    <submittedName>
        <fullName evidence="14">Neprilysin-1-like</fullName>
    </submittedName>
</protein>
<dbReference type="InterPro" id="IPR024079">
    <property type="entry name" value="MetalloPept_cat_dom_sf"/>
</dbReference>
<keyword evidence="7" id="KW-0862">Zinc</keyword>
<keyword evidence="5" id="KW-0479">Metal-binding</keyword>
<dbReference type="InterPro" id="IPR000718">
    <property type="entry name" value="Peptidase_M13"/>
</dbReference>
<keyword evidence="6" id="KW-0378">Hydrolase</keyword>
<evidence type="ECO:0000256" key="9">
    <source>
        <dbReference type="SAM" id="SignalP"/>
    </source>
</evidence>
<evidence type="ECO:0000256" key="2">
    <source>
        <dbReference type="ARBA" id="ARBA00004401"/>
    </source>
</evidence>
<gene>
    <name evidence="12" type="primary">Ece1_1</name>
    <name evidence="14" type="synonym">LOC112682887</name>
    <name evidence="12" type="ORF">g.160404</name>
</gene>
<dbReference type="GO" id="GO:0016485">
    <property type="term" value="P:protein processing"/>
    <property type="evidence" value="ECO:0007669"/>
    <property type="project" value="TreeGrafter"/>
</dbReference>
<dbReference type="GO" id="GO:0046872">
    <property type="term" value="F:metal ion binding"/>
    <property type="evidence" value="ECO:0007669"/>
    <property type="project" value="UniProtKB-KW"/>
</dbReference>
<evidence type="ECO:0000256" key="4">
    <source>
        <dbReference type="ARBA" id="ARBA00022670"/>
    </source>
</evidence>
<keyword evidence="4" id="KW-0645">Protease</keyword>
<comment type="cofactor">
    <cofactor evidence="1">
        <name>Zn(2+)</name>
        <dbReference type="ChEBI" id="CHEBI:29105"/>
    </cofactor>
</comment>
<dbReference type="InterPro" id="IPR018497">
    <property type="entry name" value="Peptidase_M13_C"/>
</dbReference>
<evidence type="ECO:0000256" key="6">
    <source>
        <dbReference type="ARBA" id="ARBA00022801"/>
    </source>
</evidence>
<evidence type="ECO:0000256" key="5">
    <source>
        <dbReference type="ARBA" id="ARBA00022723"/>
    </source>
</evidence>
<evidence type="ECO:0000256" key="8">
    <source>
        <dbReference type="ARBA" id="ARBA00023049"/>
    </source>
</evidence>
<feature type="domain" description="Peptidase M13 C-terminal" evidence="10">
    <location>
        <begin position="523"/>
        <end position="731"/>
    </location>
</feature>
<proteinExistence type="inferred from homology"/>
<evidence type="ECO:0000256" key="3">
    <source>
        <dbReference type="ARBA" id="ARBA00007357"/>
    </source>
</evidence>
<dbReference type="PROSITE" id="PS51885">
    <property type="entry name" value="NEPRILYSIN"/>
    <property type="match status" value="1"/>
</dbReference>
<comment type="subcellular location">
    <subcellularLocation>
        <location evidence="2">Cell membrane</location>
        <topology evidence="2">Single-pass type II membrane protein</topology>
    </subcellularLocation>
</comment>
<dbReference type="Gene3D" id="1.10.1380.10">
    <property type="entry name" value="Neutral endopeptidase , domain2"/>
    <property type="match status" value="1"/>
</dbReference>
<dbReference type="RefSeq" id="XP_025409437.1">
    <property type="nucleotide sequence ID" value="XM_025553652.1"/>
</dbReference>
<sequence>MKPIIFSILIFLVFRRLHCRSANDFLREVFSPGYRIEEKKCTTMECQTAEYLLKSMNRSVNPCEDFYEYTCGLWVKDHQVKATKMSWYQYKEAEKTINNNLKDILEDSSFDEILYPAQKFYKSCLNSVTNGMNTEYLKSVMSMFGGWPIGKYDHSDKLQSLDWIKMYIYMEKNWKVPTILDTGISINYMNTSQYILMIGQPDLMIPRSMFINPDRYKTQMNAYSKLIAGTVLLVYKDFGFESIRPKHFGDEIADEIINFETQLANIQSTGEMKKSEKALKNRVMTIDELQKDIDSVSSDVFQIDWLKMFRLLFKGTDVIIKKTEKIFVKEENYLKELVQMLRKTPKRIILNYMSWCFLRSMLSDIREDLKNLVQNFNVVFTGDVKEVSRWVDCTSMTSSYFAFNIGYKYVSKYFDESTKDMATEMVKNIQEAYLEQLKNVVWMDSITRQSAIDKLQSMHKFIAYPDWFQNTSYLHNKLKIINMTDNYLMNLEILQASSNLKKLSKLNRNHNHTEWTMDIVSVNGYNDVYSNAIVLPAGMLQLPFYQKSRIQALNYGMVGLVVGHEIMHAFDDSGRMYDKHGNRHQWWTKETMQTFSERAECFVKQYNRYNMTLLGNLVKINGQMTQNENIADTGGLTHAFIAYQKYISNHGTEQRLPGLEELSPEQLFFVGFASIWCESTTEQTLLNDLLTDVHSPGRIRVLGTLSNSVEFAEAFHCPVGSPMNPSEKCKIW</sequence>
<reference evidence="14" key="2">
    <citation type="submission" date="2025-04" db="UniProtKB">
        <authorList>
            <consortium name="RefSeq"/>
        </authorList>
    </citation>
    <scope>IDENTIFICATION</scope>
    <source>
        <tissue evidence="14">Whole body</tissue>
    </source>
</reference>
<dbReference type="OrthoDB" id="6475849at2759"/>
<dbReference type="CDD" id="cd08662">
    <property type="entry name" value="M13"/>
    <property type="match status" value="1"/>
</dbReference>
<evidence type="ECO:0000313" key="14">
    <source>
        <dbReference type="RefSeq" id="XP_025409437.1"/>
    </source>
</evidence>
<dbReference type="GO" id="GO:0004222">
    <property type="term" value="F:metalloendopeptidase activity"/>
    <property type="evidence" value="ECO:0007669"/>
    <property type="project" value="InterPro"/>
</dbReference>
<dbReference type="GO" id="GO:0005886">
    <property type="term" value="C:plasma membrane"/>
    <property type="evidence" value="ECO:0007669"/>
    <property type="project" value="UniProtKB-SubCell"/>
</dbReference>
<dbReference type="EMBL" id="GGMS01001492">
    <property type="protein sequence ID" value="MBY70695.1"/>
    <property type="molecule type" value="Transcribed_RNA"/>
</dbReference>
<dbReference type="InterPro" id="IPR008753">
    <property type="entry name" value="Peptidase_M13_N"/>
</dbReference>
<dbReference type="Pfam" id="PF01431">
    <property type="entry name" value="Peptidase_M13"/>
    <property type="match status" value="1"/>
</dbReference>
<name>A0A2S2PYS8_9HEMI</name>
<dbReference type="InterPro" id="IPR042089">
    <property type="entry name" value="Peptidase_M13_dom_2"/>
</dbReference>
<dbReference type="AlphaFoldDB" id="A0A2S2PYS8"/>
<keyword evidence="13" id="KW-1185">Reference proteome</keyword>
<accession>A0A2S2PYS8</accession>
<evidence type="ECO:0000313" key="12">
    <source>
        <dbReference type="EMBL" id="MBY70695.1"/>
    </source>
</evidence>
<organism evidence="12">
    <name type="scientific">Sipha flava</name>
    <name type="common">yellow sugarcane aphid</name>
    <dbReference type="NCBI Taxonomy" id="143950"/>
    <lineage>
        <taxon>Eukaryota</taxon>
        <taxon>Metazoa</taxon>
        <taxon>Ecdysozoa</taxon>
        <taxon>Arthropoda</taxon>
        <taxon>Hexapoda</taxon>
        <taxon>Insecta</taxon>
        <taxon>Pterygota</taxon>
        <taxon>Neoptera</taxon>
        <taxon>Paraneoptera</taxon>
        <taxon>Hemiptera</taxon>
        <taxon>Sternorrhyncha</taxon>
        <taxon>Aphidomorpha</taxon>
        <taxon>Aphidoidea</taxon>
        <taxon>Aphididae</taxon>
        <taxon>Sipha</taxon>
    </lineage>
</organism>
<evidence type="ECO:0000259" key="11">
    <source>
        <dbReference type="Pfam" id="PF05649"/>
    </source>
</evidence>
<dbReference type="Proteomes" id="UP000694846">
    <property type="component" value="Unplaced"/>
</dbReference>
<evidence type="ECO:0000256" key="1">
    <source>
        <dbReference type="ARBA" id="ARBA00001947"/>
    </source>
</evidence>
<dbReference type="SUPFAM" id="SSF55486">
    <property type="entry name" value="Metalloproteases ('zincins'), catalytic domain"/>
    <property type="match status" value="1"/>
</dbReference>
<evidence type="ECO:0000259" key="10">
    <source>
        <dbReference type="Pfam" id="PF01431"/>
    </source>
</evidence>
<evidence type="ECO:0000313" key="13">
    <source>
        <dbReference type="Proteomes" id="UP000694846"/>
    </source>
</evidence>
<keyword evidence="9" id="KW-0732">Signal</keyword>
<dbReference type="Gene3D" id="3.40.390.10">
    <property type="entry name" value="Collagenase (Catalytic Domain)"/>
    <property type="match status" value="1"/>
</dbReference>
<keyword evidence="8" id="KW-0482">Metalloprotease</keyword>
<reference evidence="12" key="1">
    <citation type="submission" date="2018-04" db="EMBL/GenBank/DDBJ databases">
        <title>Transcriptome assembly of Sipha flava.</title>
        <authorList>
            <person name="Scully E.D."/>
            <person name="Geib S.M."/>
            <person name="Palmer N.A."/>
            <person name="Koch K."/>
            <person name="Bradshaw J."/>
            <person name="Heng-Moss T."/>
            <person name="Sarath G."/>
        </authorList>
    </citation>
    <scope>NUCLEOTIDE SEQUENCE</scope>
</reference>